<proteinExistence type="predicted"/>
<dbReference type="Proteomes" id="UP000185936">
    <property type="component" value="Unassembled WGS sequence"/>
</dbReference>
<dbReference type="STRING" id="308853.SAMN05421752_12412"/>
<keyword evidence="2" id="KW-0489">Methyltransferase</keyword>
<organism evidence="2 3">
    <name type="scientific">Natronorubrum thiooxidans</name>
    <dbReference type="NCBI Taxonomy" id="308853"/>
    <lineage>
        <taxon>Archaea</taxon>
        <taxon>Methanobacteriati</taxon>
        <taxon>Methanobacteriota</taxon>
        <taxon>Stenosarchaea group</taxon>
        <taxon>Halobacteria</taxon>
        <taxon>Halobacteriales</taxon>
        <taxon>Natrialbaceae</taxon>
        <taxon>Natronorubrum</taxon>
    </lineage>
</organism>
<dbReference type="GO" id="GO:0032259">
    <property type="term" value="P:methylation"/>
    <property type="evidence" value="ECO:0007669"/>
    <property type="project" value="UniProtKB-KW"/>
</dbReference>
<dbReference type="InterPro" id="IPR029063">
    <property type="entry name" value="SAM-dependent_MTases_sf"/>
</dbReference>
<evidence type="ECO:0000313" key="2">
    <source>
        <dbReference type="EMBL" id="SIS19698.1"/>
    </source>
</evidence>
<name>A0A1N7H4S4_9EURY</name>
<keyword evidence="3" id="KW-1185">Reference proteome</keyword>
<dbReference type="PROSITE" id="PS00092">
    <property type="entry name" value="N6_MTASE"/>
    <property type="match status" value="1"/>
</dbReference>
<dbReference type="EMBL" id="FTNR01000024">
    <property type="protein sequence ID" value="SIS19698.1"/>
    <property type="molecule type" value="Genomic_DNA"/>
</dbReference>
<sequence>MSEEPLQDTDKSMEPLAIEGKLPLKAVGIENLKEDNPKHMPPHRYLHPWFARRPTPASRLAILGSILPKETDSDELLRLMQIEPREGIDGDIAEYVEKKKATENDRSGILADHYGYKRPFTSSPTPNQLSELHDKLESTWGGELPTVLDPTAGGGVIPFESLRYGLPTAANELNSVPSLILKAMLQYPLSVGHLRSDLTEWGEFINESATDALEEYYPEAGSGDTPSHYAMTYAVTCPDCTADVPTTPKWWLLRKSASKGVAVKPSYDESGELSLERVQLPEDVTKDEFNPQDGPRSRGGNLECPNCGYPIESETVKQRFKDGEYTHQILGVKYTDRNGKSAYRAPTAKDQEALKQAEQRCENDIDVFNLLTEEIPKKGEKTSEPVGYGLTEWRDFYSPRQLVCQYEYWQAFEKAKEQVQTRYDKERSESLLTILSFAAGKMIDYNSRLSPYKVSKGYPENAFAGKNFTLQWLYVDNNLTSGNRRYIDMISRIIDSYEKIVDYLDDIDVEPATVTSRDAADLSQDDNSVQTVVIDPPYYSSIMYSELSDMFYVWQKRYLNDVHPELFRNELTAKDEEAVANPSRFTDIANKSSSKKELAKKSYEEKMSDIFSELYRVLQPGGAMTVMFTHKETDAWDTLTMSLIKSGFVVTSTHPITSEMPDRMDVQGGGSADSTLLLTGRKPHRERNLNDRLPTLWSDVKADTRKAAKEAARDLIDSGMSLTKTDVIISAFGPTLRVFADAYPVVDDEDNEVPPRRALEEAREAVTQVLVDEYLEAEGIDELDDVTEWYILCWLVHESETFSYDEGHQLGLGIGVDIDEIKRSTKTWRKSRGDISLRGHDDRVQNINEKPEDRSSRIPVNPDDLSFSLALDKIHAAMHVYDVQGESACCDWLRERNFDTDSTFKSTLKALLQVLPHDHGDWELARDLAAGRTRDVLDLDFSPNVFADDGDETTQTTLGDH</sequence>
<dbReference type="RefSeq" id="WP_076610793.1">
    <property type="nucleotide sequence ID" value="NZ_FTNR01000024.1"/>
</dbReference>
<protein>
    <submittedName>
        <fullName evidence="2">Adenine-specific DNA methylase, contains a Zn-ribbon domain</fullName>
    </submittedName>
</protein>
<evidence type="ECO:0000259" key="1">
    <source>
        <dbReference type="Pfam" id="PF06634"/>
    </source>
</evidence>
<dbReference type="InterPro" id="IPR009537">
    <property type="entry name" value="DUF1156"/>
</dbReference>
<dbReference type="GO" id="GO:0003676">
    <property type="term" value="F:nucleic acid binding"/>
    <property type="evidence" value="ECO:0007669"/>
    <property type="project" value="InterPro"/>
</dbReference>
<feature type="domain" description="DUF1156" evidence="1">
    <location>
        <begin position="22"/>
        <end position="70"/>
    </location>
</feature>
<dbReference type="GO" id="GO:0008168">
    <property type="term" value="F:methyltransferase activity"/>
    <property type="evidence" value="ECO:0007669"/>
    <property type="project" value="UniProtKB-KW"/>
</dbReference>
<dbReference type="InterPro" id="IPR002052">
    <property type="entry name" value="DNA_methylase_N6_adenine_CS"/>
</dbReference>
<keyword evidence="2" id="KW-0808">Transferase</keyword>
<dbReference type="Gene3D" id="3.40.50.150">
    <property type="entry name" value="Vaccinia Virus protein VP39"/>
    <property type="match status" value="1"/>
</dbReference>
<dbReference type="OrthoDB" id="93530at2157"/>
<reference evidence="3" key="1">
    <citation type="submission" date="2017-01" db="EMBL/GenBank/DDBJ databases">
        <authorList>
            <person name="Varghese N."/>
            <person name="Submissions S."/>
        </authorList>
    </citation>
    <scope>NUCLEOTIDE SEQUENCE [LARGE SCALE GENOMIC DNA]</scope>
    <source>
        <strain evidence="3">type strain: HArc-</strain>
    </source>
</reference>
<dbReference type="SUPFAM" id="SSF53335">
    <property type="entry name" value="S-adenosyl-L-methionine-dependent methyltransferases"/>
    <property type="match status" value="1"/>
</dbReference>
<gene>
    <name evidence="2" type="ORF">SAMN05421752_12412</name>
</gene>
<dbReference type="Pfam" id="PF06634">
    <property type="entry name" value="DUF1156"/>
    <property type="match status" value="1"/>
</dbReference>
<accession>A0A1N7H4S4</accession>
<evidence type="ECO:0000313" key="3">
    <source>
        <dbReference type="Proteomes" id="UP000185936"/>
    </source>
</evidence>
<dbReference type="AlphaFoldDB" id="A0A1N7H4S4"/>